<keyword evidence="3" id="KW-0808">Transferase</keyword>
<dbReference type="Pfam" id="PF13579">
    <property type="entry name" value="Glyco_trans_4_4"/>
    <property type="match status" value="1"/>
</dbReference>
<dbReference type="KEGG" id="mfu:LILAB_03555"/>
<dbReference type="PANTHER" id="PTHR45947:SF3">
    <property type="entry name" value="SULFOQUINOVOSYL TRANSFERASE SQD2"/>
    <property type="match status" value="1"/>
</dbReference>
<dbReference type="HOGENOM" id="CLU_009583_2_1_7"/>
<proteinExistence type="predicted"/>
<dbReference type="STRING" id="483219.LILAB_03555"/>
<dbReference type="InterPro" id="IPR050194">
    <property type="entry name" value="Glycosyltransferase_grp1"/>
</dbReference>
<dbReference type="PANTHER" id="PTHR45947">
    <property type="entry name" value="SULFOQUINOVOSYL TRANSFERASE SQD2"/>
    <property type="match status" value="1"/>
</dbReference>
<dbReference type="SUPFAM" id="SSF53756">
    <property type="entry name" value="UDP-Glycosyltransferase/glycogen phosphorylase"/>
    <property type="match status" value="1"/>
</dbReference>
<evidence type="ECO:0000313" key="3">
    <source>
        <dbReference type="EMBL" id="AEI62636.1"/>
    </source>
</evidence>
<dbReference type="InterPro" id="IPR028098">
    <property type="entry name" value="Glyco_trans_4-like_N"/>
</dbReference>
<evidence type="ECO:0000313" key="4">
    <source>
        <dbReference type="Proteomes" id="UP000000488"/>
    </source>
</evidence>
<gene>
    <name evidence="3" type="ordered locus">LILAB_03555</name>
</gene>
<dbReference type="Proteomes" id="UP000000488">
    <property type="component" value="Chromosome"/>
</dbReference>
<evidence type="ECO:0000259" key="2">
    <source>
        <dbReference type="Pfam" id="PF13579"/>
    </source>
</evidence>
<dbReference type="InterPro" id="IPR001296">
    <property type="entry name" value="Glyco_trans_1"/>
</dbReference>
<feature type="domain" description="Glycosyltransferase subfamily 4-like N-terminal" evidence="2">
    <location>
        <begin position="24"/>
        <end position="192"/>
    </location>
</feature>
<organism evidence="3 4">
    <name type="scientific">Myxococcus fulvus (strain ATCC BAA-855 / HW-1)</name>
    <dbReference type="NCBI Taxonomy" id="483219"/>
    <lineage>
        <taxon>Bacteria</taxon>
        <taxon>Pseudomonadati</taxon>
        <taxon>Myxococcota</taxon>
        <taxon>Myxococcia</taxon>
        <taxon>Myxococcales</taxon>
        <taxon>Cystobacterineae</taxon>
        <taxon>Myxococcaceae</taxon>
        <taxon>Myxococcus</taxon>
    </lineage>
</organism>
<dbReference type="Pfam" id="PF00534">
    <property type="entry name" value="Glycos_transf_1"/>
    <property type="match status" value="1"/>
</dbReference>
<reference evidence="3 4" key="1">
    <citation type="journal article" date="2011" name="J. Bacteriol.">
        <title>Genome sequence of the halotolerant marine bacterium Myxococcus fulvus HW-1.</title>
        <authorList>
            <person name="Li Z.F."/>
            <person name="Li X."/>
            <person name="Liu H."/>
            <person name="Liu X."/>
            <person name="Han K."/>
            <person name="Wu Z.H."/>
            <person name="Hu W."/>
            <person name="Li F.F."/>
            <person name="Li Y.Z."/>
        </authorList>
    </citation>
    <scope>NUCLEOTIDE SEQUENCE [LARGE SCALE GENOMIC DNA]</scope>
    <source>
        <strain evidence="4">ATCC BAA-855 / HW-1</strain>
    </source>
</reference>
<dbReference type="Gene3D" id="3.40.50.2000">
    <property type="entry name" value="Glycogen Phosphorylase B"/>
    <property type="match status" value="2"/>
</dbReference>
<dbReference type="GO" id="GO:0016758">
    <property type="term" value="F:hexosyltransferase activity"/>
    <property type="evidence" value="ECO:0007669"/>
    <property type="project" value="TreeGrafter"/>
</dbReference>
<accession>F8CJC3</accession>
<sequence>MNAPAAGAGLRVLHLGKFYPPASGGMEAHVQTLARAQAALGAQVEVLCANHSAEGAGTSHEFQGRSPTRESWDGPVRVLRLGRLASVARMDVMPDLPRALGGALARGVDVVHLHTPNPTWVLALDAVRRLPPVFVTHHSDVIRQKVAGALFKPFEALLYARARRVLATSAAYVPGSPLLRAFRGKVRALPLGLDLAPYLQPSAAAREAQARWREQAAGAPLWLMVGRLVYYKGLFTALEALARVPGRMVVVGQGPLEAETRRRARALGVADRVTWAGYLPPDALVGALHAATALWFCGNARSEAYGLSQVEAMASGLPVLNTAIPHSGVAWVSLHEQTGLTVPVGDAAALAAAARRLVEEPGLARRLGRGARERAVAEFRHDVMAWRSLSLYAEALGRPTPSGAPEDLPRRLAGSA</sequence>
<evidence type="ECO:0000259" key="1">
    <source>
        <dbReference type="Pfam" id="PF00534"/>
    </source>
</evidence>
<protein>
    <submittedName>
        <fullName evidence="3">Group 1 family glycosyl transferase</fullName>
    </submittedName>
</protein>
<name>F8CJC3_MYXFH</name>
<dbReference type="EMBL" id="CP002830">
    <property type="protein sequence ID" value="AEI62636.1"/>
    <property type="molecule type" value="Genomic_DNA"/>
</dbReference>
<dbReference type="AlphaFoldDB" id="F8CJC3"/>
<dbReference type="eggNOG" id="COG0438">
    <property type="taxonomic scope" value="Bacteria"/>
</dbReference>
<feature type="domain" description="Glycosyl transferase family 1" evidence="1">
    <location>
        <begin position="217"/>
        <end position="374"/>
    </location>
</feature>